<sequence>MTETLLAPLDAAHDAFAALFHPSSVAVIGASDNPNKVGGRPIHYMRAFGYMGEILPVNPARDVIQGLPAYAGVADLVACGKTPEAAIVAVSGDATLEQVRLCAEAGVKAAVIMASGFAETGAKGRERQQELVRVANAGGMRLVGPNAQGTANFAAGAVLNFSTMFMEVAPQDGPIAIISQSGAASVMPYALLRQAGHGVRYLVATGNDADLDACAIAAAVAADPDVRLLLVYLETISNPDALARAAAIARARGASIVAIKAGNSARGAQAAASHTGALVGNDAAIDAFLVAHGIWRAGDIGELLRAVPLYLQDHAPGAGRTVVMSHSGAVGVMAADLAERHGLPLAALRDDTLRALGAILPEFGTANNPLDMTAALLGKGDMFPRVLEALGADPAADMVMVGIPVAGPGYDVEALARDAAAFSAGHRKPLVASAPQQSVREVFVRHGVPTFVTEADAVAALAQYAAHRERMARVTRVTRVMASSAVPAALPLAGNGLQDEARSLALLAEAGVPTVPHRLCGSASEAGAAFEALRASSAGAAVVVKGCAASVPHKSEHGLVHLRLTTRVESEAAARACLDTLRKLEVREPRIVVAQMVKGRHEFALGVSVDPMFGPLVMIGEGGTLLELRKDIVTLLAPFTVDDVRAACARLRVAPLFTGYRDVPALDLDALASAAVALGNWALRHRHAVRSVDINPLMLMAAGEGVIAVDAVVQLQDAKTQEAETP</sequence>
<dbReference type="InterPro" id="IPR032875">
    <property type="entry name" value="Succ_CoA_lig_flav_dom"/>
</dbReference>
<dbReference type="Pfam" id="PF13607">
    <property type="entry name" value="Succ_CoA_lig"/>
    <property type="match status" value="1"/>
</dbReference>
<dbReference type="Pfam" id="PF13549">
    <property type="entry name" value="ATP-grasp_5"/>
    <property type="match status" value="1"/>
</dbReference>
<dbReference type="InterPro" id="IPR016102">
    <property type="entry name" value="Succinyl-CoA_synth-like"/>
</dbReference>
<organism evidence="2 3">
    <name type="scientific">Cupriavidus plantarum</name>
    <dbReference type="NCBI Taxonomy" id="942865"/>
    <lineage>
        <taxon>Bacteria</taxon>
        <taxon>Pseudomonadati</taxon>
        <taxon>Pseudomonadota</taxon>
        <taxon>Betaproteobacteria</taxon>
        <taxon>Burkholderiales</taxon>
        <taxon>Burkholderiaceae</taxon>
        <taxon>Cupriavidus</taxon>
    </lineage>
</organism>
<proteinExistence type="predicted"/>
<dbReference type="PANTHER" id="PTHR42793">
    <property type="entry name" value="COA BINDING DOMAIN CONTAINING PROTEIN"/>
    <property type="match status" value="1"/>
</dbReference>
<dbReference type="InterPro" id="IPR003781">
    <property type="entry name" value="CoA-bd"/>
</dbReference>
<dbReference type="InterPro" id="IPR036291">
    <property type="entry name" value="NAD(P)-bd_dom_sf"/>
</dbReference>
<evidence type="ECO:0000259" key="1">
    <source>
        <dbReference type="SMART" id="SM00881"/>
    </source>
</evidence>
<gene>
    <name evidence="2" type="ORF">C7419_102204</name>
</gene>
<dbReference type="Pfam" id="PF13380">
    <property type="entry name" value="CoA_binding_2"/>
    <property type="match status" value="1"/>
</dbReference>
<protein>
    <submittedName>
        <fullName evidence="2">Acyl-CoA synthetase (NDP forming)</fullName>
    </submittedName>
</protein>
<dbReference type="InterPro" id="IPR013815">
    <property type="entry name" value="ATP_grasp_subdomain_1"/>
</dbReference>
<reference evidence="2 3" key="1">
    <citation type="submission" date="2018-05" db="EMBL/GenBank/DDBJ databases">
        <title>Genomic Encyclopedia of Type Strains, Phase IV (KMG-V): Genome sequencing to study the core and pangenomes of soil and plant-associated prokaryotes.</title>
        <authorList>
            <person name="Whitman W."/>
        </authorList>
    </citation>
    <scope>NUCLEOTIDE SEQUENCE [LARGE SCALE GENOMIC DNA]</scope>
    <source>
        <strain evidence="2 3">SLV-132</strain>
    </source>
</reference>
<comment type="caution">
    <text evidence="2">The sequence shown here is derived from an EMBL/GenBank/DDBJ whole genome shotgun (WGS) entry which is preliminary data.</text>
</comment>
<accession>A0A316ERT4</accession>
<dbReference type="Gene3D" id="3.40.50.720">
    <property type="entry name" value="NAD(P)-binding Rossmann-like Domain"/>
    <property type="match status" value="1"/>
</dbReference>
<dbReference type="Gene3D" id="3.30.470.20">
    <property type="entry name" value="ATP-grasp fold, B domain"/>
    <property type="match status" value="1"/>
</dbReference>
<dbReference type="SUPFAM" id="SSF52210">
    <property type="entry name" value="Succinyl-CoA synthetase domains"/>
    <property type="match status" value="2"/>
</dbReference>
<dbReference type="SMART" id="SM00881">
    <property type="entry name" value="CoA_binding"/>
    <property type="match status" value="1"/>
</dbReference>
<dbReference type="Gene3D" id="3.40.50.261">
    <property type="entry name" value="Succinyl-CoA synthetase domains"/>
    <property type="match status" value="2"/>
</dbReference>
<keyword evidence="3" id="KW-1185">Reference proteome</keyword>
<dbReference type="PANTHER" id="PTHR42793:SF4">
    <property type="entry name" value="BLL6376 PROTEIN"/>
    <property type="match status" value="1"/>
</dbReference>
<dbReference type="Proteomes" id="UP000245754">
    <property type="component" value="Unassembled WGS sequence"/>
</dbReference>
<dbReference type="GO" id="GO:0005524">
    <property type="term" value="F:ATP binding"/>
    <property type="evidence" value="ECO:0007669"/>
    <property type="project" value="InterPro"/>
</dbReference>
<dbReference type="SUPFAM" id="SSF51735">
    <property type="entry name" value="NAD(P)-binding Rossmann-fold domains"/>
    <property type="match status" value="1"/>
</dbReference>
<dbReference type="SUPFAM" id="SSF56059">
    <property type="entry name" value="Glutathione synthetase ATP-binding domain-like"/>
    <property type="match status" value="1"/>
</dbReference>
<dbReference type="Gene3D" id="3.30.1490.20">
    <property type="entry name" value="ATP-grasp fold, A domain"/>
    <property type="match status" value="1"/>
</dbReference>
<feature type="domain" description="CoA-binding" evidence="1">
    <location>
        <begin position="19"/>
        <end position="117"/>
    </location>
</feature>
<dbReference type="RefSeq" id="WP_258307964.1">
    <property type="nucleotide sequence ID" value="NZ_QGGT01000002.1"/>
</dbReference>
<evidence type="ECO:0000313" key="3">
    <source>
        <dbReference type="Proteomes" id="UP000245754"/>
    </source>
</evidence>
<dbReference type="EMBL" id="QGGT01000002">
    <property type="protein sequence ID" value="PWK34931.1"/>
    <property type="molecule type" value="Genomic_DNA"/>
</dbReference>
<dbReference type="AlphaFoldDB" id="A0A316ERT4"/>
<name>A0A316ERT4_9BURK</name>
<evidence type="ECO:0000313" key="2">
    <source>
        <dbReference type="EMBL" id="PWK34931.1"/>
    </source>
</evidence>